<organism evidence="1 2">
    <name type="scientific">Desertifilum tharense IPPAS B-1220</name>
    <dbReference type="NCBI Taxonomy" id="1781255"/>
    <lineage>
        <taxon>Bacteria</taxon>
        <taxon>Bacillati</taxon>
        <taxon>Cyanobacteriota</taxon>
        <taxon>Cyanophyceae</taxon>
        <taxon>Desertifilales</taxon>
        <taxon>Desertifilaceae</taxon>
        <taxon>Desertifilum</taxon>
    </lineage>
</organism>
<proteinExistence type="predicted"/>
<reference evidence="1 2" key="1">
    <citation type="journal article" date="2016" name="Genome Announc.">
        <title>Draft Genome Sequence of the Thermotolerant Cyanobacterium Desertifilum sp. IPPAS B-1220.</title>
        <authorList>
            <person name="Mironov K.S."/>
            <person name="Sinetova M.A."/>
            <person name="Bolatkhan K."/>
            <person name="Zayadan B.K."/>
            <person name="Ustinova V.V."/>
            <person name="Kupriyanova E.V."/>
            <person name="Skrypnik A.N."/>
            <person name="Gogoleva N.E."/>
            <person name="Gogolev Y.V."/>
            <person name="Los D.A."/>
        </authorList>
    </citation>
    <scope>NUCLEOTIDE SEQUENCE [LARGE SCALE GENOMIC DNA]</scope>
    <source>
        <strain evidence="1 2">IPPAS B-1220</strain>
    </source>
</reference>
<evidence type="ECO:0000313" key="2">
    <source>
        <dbReference type="Proteomes" id="UP000095472"/>
    </source>
</evidence>
<keyword evidence="2" id="KW-1185">Reference proteome</keyword>
<evidence type="ECO:0000313" key="1">
    <source>
        <dbReference type="EMBL" id="XPM63290.1"/>
    </source>
</evidence>
<name>A0ACD5GQZ4_9CYAN</name>
<sequence length="88" mass="8944">MAALPSLGLPALPDPDLANAVEVTGVIQFGGTAQAIVRAPLEPSSRYVGVGARLSNGQVLVKRIEMNSGATPVVILEQNGVEVAKPVG</sequence>
<gene>
    <name evidence="1" type="ORF">BH720_028635</name>
</gene>
<protein>
    <submittedName>
        <fullName evidence="1">Uncharacterized protein</fullName>
    </submittedName>
</protein>
<accession>A0ACD5GQZ4</accession>
<dbReference type="Proteomes" id="UP000095472">
    <property type="component" value="Chromosome"/>
</dbReference>
<dbReference type="EMBL" id="CP182909">
    <property type="protein sequence ID" value="XPM63290.1"/>
    <property type="molecule type" value="Genomic_DNA"/>
</dbReference>